<name>A0A1F5YMZ2_9BACT</name>
<accession>A0A1F5YMZ2</accession>
<protein>
    <submittedName>
        <fullName evidence="2">Uncharacterized protein</fullName>
    </submittedName>
</protein>
<proteinExistence type="predicted"/>
<sequence>MAQNNPQARKGRGRRPQQGRQNNTAQLGAAKAFMWACLRDDSGTLKDMTEISSEGAIGAQASNRSALTKTGASHVGFASRKGPYIDVDLTNAGGMIVAIARLLPVGRKFSSDWKVYQLMS</sequence>
<comment type="caution">
    <text evidence="2">The sequence shown here is derived from an EMBL/GenBank/DDBJ whole genome shotgun (WGS) entry which is preliminary data.</text>
</comment>
<organism evidence="2 3">
    <name type="scientific">Candidatus Gottesmanbacteria bacterium RBG_16_52_11</name>
    <dbReference type="NCBI Taxonomy" id="1798374"/>
    <lineage>
        <taxon>Bacteria</taxon>
        <taxon>Candidatus Gottesmaniibacteriota</taxon>
    </lineage>
</organism>
<feature type="region of interest" description="Disordered" evidence="1">
    <location>
        <begin position="1"/>
        <end position="25"/>
    </location>
</feature>
<reference evidence="2 3" key="1">
    <citation type="journal article" date="2016" name="Nat. Commun.">
        <title>Thousands of microbial genomes shed light on interconnected biogeochemical processes in an aquifer system.</title>
        <authorList>
            <person name="Anantharaman K."/>
            <person name="Brown C.T."/>
            <person name="Hug L.A."/>
            <person name="Sharon I."/>
            <person name="Castelle C.J."/>
            <person name="Probst A.J."/>
            <person name="Thomas B.C."/>
            <person name="Singh A."/>
            <person name="Wilkins M.J."/>
            <person name="Karaoz U."/>
            <person name="Brodie E.L."/>
            <person name="Williams K.H."/>
            <person name="Hubbard S.S."/>
            <person name="Banfield J.F."/>
        </authorList>
    </citation>
    <scope>NUCLEOTIDE SEQUENCE [LARGE SCALE GENOMIC DNA]</scope>
</reference>
<evidence type="ECO:0000313" key="3">
    <source>
        <dbReference type="Proteomes" id="UP000178448"/>
    </source>
</evidence>
<dbReference type="Proteomes" id="UP000178448">
    <property type="component" value="Unassembled WGS sequence"/>
</dbReference>
<gene>
    <name evidence="2" type="ORF">A2Z33_00035</name>
</gene>
<dbReference type="EMBL" id="MFJD01000014">
    <property type="protein sequence ID" value="OGG01559.1"/>
    <property type="molecule type" value="Genomic_DNA"/>
</dbReference>
<evidence type="ECO:0000256" key="1">
    <source>
        <dbReference type="SAM" id="MobiDB-lite"/>
    </source>
</evidence>
<evidence type="ECO:0000313" key="2">
    <source>
        <dbReference type="EMBL" id="OGG01559.1"/>
    </source>
</evidence>
<dbReference type="AlphaFoldDB" id="A0A1F5YMZ2"/>